<protein>
    <submittedName>
        <fullName evidence="2">Uncharacterized protein</fullName>
    </submittedName>
</protein>
<organism evidence="2 3">
    <name type="scientific">Linum trigynum</name>
    <dbReference type="NCBI Taxonomy" id="586398"/>
    <lineage>
        <taxon>Eukaryota</taxon>
        <taxon>Viridiplantae</taxon>
        <taxon>Streptophyta</taxon>
        <taxon>Embryophyta</taxon>
        <taxon>Tracheophyta</taxon>
        <taxon>Spermatophyta</taxon>
        <taxon>Magnoliopsida</taxon>
        <taxon>eudicotyledons</taxon>
        <taxon>Gunneridae</taxon>
        <taxon>Pentapetalae</taxon>
        <taxon>rosids</taxon>
        <taxon>fabids</taxon>
        <taxon>Malpighiales</taxon>
        <taxon>Linaceae</taxon>
        <taxon>Linum</taxon>
    </lineage>
</organism>
<dbReference type="AlphaFoldDB" id="A0AAV2E609"/>
<keyword evidence="3" id="KW-1185">Reference proteome</keyword>
<dbReference type="EMBL" id="OZ034817">
    <property type="protein sequence ID" value="CAL1381300.1"/>
    <property type="molecule type" value="Genomic_DNA"/>
</dbReference>
<dbReference type="Proteomes" id="UP001497516">
    <property type="component" value="Chromosome 4"/>
</dbReference>
<accession>A0AAV2E609</accession>
<gene>
    <name evidence="2" type="ORF">LTRI10_LOCUS22686</name>
</gene>
<name>A0AAV2E609_9ROSI</name>
<evidence type="ECO:0000313" key="2">
    <source>
        <dbReference type="EMBL" id="CAL1381300.1"/>
    </source>
</evidence>
<sequence length="84" mass="9638">MGPLRPCKTVSKRNNARSLNERQSPVGNKTNHRESVSSRRLASNSKKPWFAQGRRPHRRLSPSRTHLVTSKNHRDLVASNSKQR</sequence>
<evidence type="ECO:0000313" key="3">
    <source>
        <dbReference type="Proteomes" id="UP001497516"/>
    </source>
</evidence>
<reference evidence="2 3" key="1">
    <citation type="submission" date="2024-04" db="EMBL/GenBank/DDBJ databases">
        <authorList>
            <person name="Fracassetti M."/>
        </authorList>
    </citation>
    <scope>NUCLEOTIDE SEQUENCE [LARGE SCALE GENOMIC DNA]</scope>
</reference>
<feature type="region of interest" description="Disordered" evidence="1">
    <location>
        <begin position="1"/>
        <end position="84"/>
    </location>
</feature>
<feature type="compositionally biased region" description="Polar residues" evidence="1">
    <location>
        <begin position="16"/>
        <end position="29"/>
    </location>
</feature>
<evidence type="ECO:0000256" key="1">
    <source>
        <dbReference type="SAM" id="MobiDB-lite"/>
    </source>
</evidence>
<proteinExistence type="predicted"/>